<name>A0ABU0JPX8_9HYPH</name>
<dbReference type="PANTHER" id="PTHR38436">
    <property type="entry name" value="POLYKETIDE CYCLASE SNOAL-LIKE DOMAIN"/>
    <property type="match status" value="1"/>
</dbReference>
<dbReference type="EMBL" id="JAUSVX010000031">
    <property type="protein sequence ID" value="MDQ0475202.1"/>
    <property type="molecule type" value="Genomic_DNA"/>
</dbReference>
<gene>
    <name evidence="1" type="ORF">QO011_008244</name>
</gene>
<evidence type="ECO:0000313" key="1">
    <source>
        <dbReference type="EMBL" id="MDQ0475202.1"/>
    </source>
</evidence>
<organism evidence="1 2">
    <name type="scientific">Labrys wisconsinensis</name>
    <dbReference type="NCBI Taxonomy" id="425677"/>
    <lineage>
        <taxon>Bacteria</taxon>
        <taxon>Pseudomonadati</taxon>
        <taxon>Pseudomonadota</taxon>
        <taxon>Alphaproteobacteria</taxon>
        <taxon>Hyphomicrobiales</taxon>
        <taxon>Xanthobacteraceae</taxon>
        <taxon>Labrys</taxon>
    </lineage>
</organism>
<dbReference type="Proteomes" id="UP001242480">
    <property type="component" value="Unassembled WGS sequence"/>
</dbReference>
<keyword evidence="2" id="KW-1185">Reference proteome</keyword>
<reference evidence="1 2" key="1">
    <citation type="submission" date="2023-07" db="EMBL/GenBank/DDBJ databases">
        <title>Genomic Encyclopedia of Type Strains, Phase IV (KMG-IV): sequencing the most valuable type-strain genomes for metagenomic binning, comparative biology and taxonomic classification.</title>
        <authorList>
            <person name="Goeker M."/>
        </authorList>
    </citation>
    <scope>NUCLEOTIDE SEQUENCE [LARGE SCALE GENOMIC DNA]</scope>
    <source>
        <strain evidence="1 2">DSM 19619</strain>
    </source>
</reference>
<dbReference type="Gene3D" id="3.10.450.50">
    <property type="match status" value="1"/>
</dbReference>
<comment type="caution">
    <text evidence="1">The sequence shown here is derived from an EMBL/GenBank/DDBJ whole genome shotgun (WGS) entry which is preliminary data.</text>
</comment>
<proteinExistence type="predicted"/>
<dbReference type="InterPro" id="IPR032710">
    <property type="entry name" value="NTF2-like_dom_sf"/>
</dbReference>
<dbReference type="InterPro" id="IPR009959">
    <property type="entry name" value="Cyclase_SnoaL-like"/>
</dbReference>
<sequence>MTSISPMPKAELSDLYKAYIACLNGQDWPNLGRFVHDEVRHNGRLLGVSGYRAMLENDFDAIPDLHFDIRLLISDPPHIASRLHFDCTPRGTFLGLPVNGKRVSFAENVFYRFRDGKIADVWSILDKAAIESQL</sequence>
<dbReference type="Pfam" id="PF07366">
    <property type="entry name" value="SnoaL"/>
    <property type="match status" value="1"/>
</dbReference>
<dbReference type="SUPFAM" id="SSF54427">
    <property type="entry name" value="NTF2-like"/>
    <property type="match status" value="1"/>
</dbReference>
<dbReference type="PANTHER" id="PTHR38436:SF1">
    <property type="entry name" value="ESTER CYCLASE"/>
    <property type="match status" value="1"/>
</dbReference>
<evidence type="ECO:0000313" key="2">
    <source>
        <dbReference type="Proteomes" id="UP001242480"/>
    </source>
</evidence>
<protein>
    <submittedName>
        <fullName evidence="1">Ester cyclase</fullName>
    </submittedName>
</protein>
<accession>A0ABU0JPX8</accession>